<comment type="catalytic activity">
    <reaction evidence="14 15">
        <text>2 D-alanine + ATP = D-alanyl-D-alanine + ADP + phosphate + H(+)</text>
        <dbReference type="Rhea" id="RHEA:11224"/>
        <dbReference type="ChEBI" id="CHEBI:15378"/>
        <dbReference type="ChEBI" id="CHEBI:30616"/>
        <dbReference type="ChEBI" id="CHEBI:43474"/>
        <dbReference type="ChEBI" id="CHEBI:57416"/>
        <dbReference type="ChEBI" id="CHEBI:57822"/>
        <dbReference type="ChEBI" id="CHEBI:456216"/>
        <dbReference type="EC" id="6.3.2.4"/>
    </reaction>
</comment>
<dbReference type="PROSITE" id="PS50975">
    <property type="entry name" value="ATP_GRASP"/>
    <property type="match status" value="1"/>
</dbReference>
<keyword evidence="8 19" id="KW-0067">ATP-binding</keyword>
<feature type="binding site" evidence="18">
    <location>
        <position position="300"/>
    </location>
    <ligand>
        <name>Mg(2+)</name>
        <dbReference type="ChEBI" id="CHEBI:18420"/>
        <label>1</label>
    </ligand>
</feature>
<dbReference type="NCBIfam" id="TIGR01205">
    <property type="entry name" value="D_ala_D_alaTIGR"/>
    <property type="match status" value="1"/>
</dbReference>
<evidence type="ECO:0000256" key="7">
    <source>
        <dbReference type="ARBA" id="ARBA00022741"/>
    </source>
</evidence>
<keyword evidence="15" id="KW-0963">Cytoplasm</keyword>
<evidence type="ECO:0000256" key="8">
    <source>
        <dbReference type="ARBA" id="ARBA00022840"/>
    </source>
</evidence>
<dbReference type="NCBIfam" id="NF002528">
    <property type="entry name" value="PRK01966.1-4"/>
    <property type="match status" value="1"/>
</dbReference>
<dbReference type="PANTHER" id="PTHR23132">
    <property type="entry name" value="D-ALANINE--D-ALANINE LIGASE"/>
    <property type="match status" value="1"/>
</dbReference>
<comment type="similarity">
    <text evidence="4 15">Belongs to the D-alanine--D-alanine ligase family.</text>
</comment>
<evidence type="ECO:0000256" key="6">
    <source>
        <dbReference type="ARBA" id="ARBA00022723"/>
    </source>
</evidence>
<feature type="binding site" evidence="17">
    <location>
        <begin position="213"/>
        <end position="220"/>
    </location>
    <ligand>
        <name>ATP</name>
        <dbReference type="ChEBI" id="CHEBI:30616"/>
    </ligand>
</feature>
<evidence type="ECO:0000256" key="2">
    <source>
        <dbReference type="ARBA" id="ARBA00003921"/>
    </source>
</evidence>
<reference evidence="21 23" key="1">
    <citation type="submission" date="2015-11" db="EMBL/GenBank/DDBJ databases">
        <title>Identification of large and diverse effector repertoires of 38 Legionella species.</title>
        <authorList>
            <person name="Burstein D."/>
            <person name="Amaro F."/>
            <person name="Zusman T."/>
            <person name="Lifshitz Z."/>
            <person name="Cohen O."/>
            <person name="Gilbert J.A."/>
            <person name="Pupko T."/>
            <person name="Shuman H.A."/>
            <person name="Segal G."/>
        </authorList>
    </citation>
    <scope>NUCLEOTIDE SEQUENCE [LARGE SCALE GENOMIC DNA]</scope>
    <source>
        <strain evidence="21 23">1762-AUS-E</strain>
    </source>
</reference>
<feature type="binding site" evidence="17">
    <location>
        <position position="130"/>
    </location>
    <ligand>
        <name>ATP</name>
        <dbReference type="ChEBI" id="CHEBI:30616"/>
    </ligand>
</feature>
<evidence type="ECO:0000256" key="5">
    <source>
        <dbReference type="ARBA" id="ARBA00022598"/>
    </source>
</evidence>
<dbReference type="GO" id="GO:0005829">
    <property type="term" value="C:cytosol"/>
    <property type="evidence" value="ECO:0007669"/>
    <property type="project" value="TreeGrafter"/>
</dbReference>
<dbReference type="EC" id="6.3.2.4" evidence="15"/>
<dbReference type="UniPathway" id="UPA00219"/>
<dbReference type="GO" id="GO:0008360">
    <property type="term" value="P:regulation of cell shape"/>
    <property type="evidence" value="ECO:0007669"/>
    <property type="project" value="UniProtKB-KW"/>
</dbReference>
<evidence type="ECO:0000256" key="13">
    <source>
        <dbReference type="ARBA" id="ARBA00023316"/>
    </source>
</evidence>
<feature type="active site" evidence="16">
    <location>
        <position position="183"/>
    </location>
</feature>
<evidence type="ECO:0000256" key="12">
    <source>
        <dbReference type="ARBA" id="ARBA00023211"/>
    </source>
</evidence>
<comment type="cofactor">
    <cofactor evidence="1">
        <name>Mn(2+)</name>
        <dbReference type="ChEBI" id="CHEBI:29035"/>
    </cofactor>
</comment>
<keyword evidence="12 18" id="KW-0464">Manganese</keyword>
<dbReference type="GO" id="GO:0071555">
    <property type="term" value="P:cell wall organization"/>
    <property type="evidence" value="ECO:0007669"/>
    <property type="project" value="UniProtKB-KW"/>
</dbReference>
<dbReference type="InterPro" id="IPR013815">
    <property type="entry name" value="ATP_grasp_subdomain_1"/>
</dbReference>
<dbReference type="Gene3D" id="3.30.1490.20">
    <property type="entry name" value="ATP-grasp fold, A domain"/>
    <property type="match status" value="1"/>
</dbReference>
<dbReference type="RefSeq" id="WP_058462102.1">
    <property type="nucleotide sequence ID" value="NZ_CAAAHS010000002.1"/>
</dbReference>
<evidence type="ECO:0000256" key="4">
    <source>
        <dbReference type="ARBA" id="ARBA00010871"/>
    </source>
</evidence>
<comment type="subcellular location">
    <subcellularLocation>
        <location evidence="15">Cytoplasm</location>
    </subcellularLocation>
</comment>
<evidence type="ECO:0000256" key="18">
    <source>
        <dbReference type="PIRSR" id="PIRSR039102-3"/>
    </source>
</evidence>
<dbReference type="AlphaFoldDB" id="A0A0W0R5U2"/>
<keyword evidence="22" id="KW-0614">Plasmid</keyword>
<evidence type="ECO:0000313" key="23">
    <source>
        <dbReference type="Proteomes" id="UP000054859"/>
    </source>
</evidence>
<proteinExistence type="inferred from homology"/>
<dbReference type="PATRIC" id="fig|45056.6.peg.1126"/>
<dbReference type="GO" id="GO:0046872">
    <property type="term" value="F:metal ion binding"/>
    <property type="evidence" value="ECO:0007669"/>
    <property type="project" value="UniProtKB-KW"/>
</dbReference>
<dbReference type="EMBL" id="LNKA01000001">
    <property type="protein sequence ID" value="KTC66429.1"/>
    <property type="molecule type" value="Genomic_DNA"/>
</dbReference>
<feature type="active site" evidence="16">
    <location>
        <position position="17"/>
    </location>
</feature>
<name>A0A0W0R5U2_9GAMM</name>
<evidence type="ECO:0000259" key="20">
    <source>
        <dbReference type="PROSITE" id="PS50975"/>
    </source>
</evidence>
<comment type="cofactor">
    <cofactor evidence="18">
        <name>Mg(2+)</name>
        <dbReference type="ChEBI" id="CHEBI:18420"/>
    </cofactor>
    <cofactor evidence="18">
        <name>Mn(2+)</name>
        <dbReference type="ChEBI" id="CHEBI:29035"/>
    </cofactor>
    <text evidence="18">Binds 2 magnesium or manganese ions per subunit.</text>
</comment>
<evidence type="ECO:0000256" key="9">
    <source>
        <dbReference type="ARBA" id="ARBA00022842"/>
    </source>
</evidence>
<feature type="binding site" evidence="18">
    <location>
        <position position="316"/>
    </location>
    <ligand>
        <name>Mg(2+)</name>
        <dbReference type="ChEBI" id="CHEBI:18420"/>
        <label>2</label>
    </ligand>
</feature>
<dbReference type="SUPFAM" id="SSF56059">
    <property type="entry name" value="Glutathione synthetase ATP-binding domain-like"/>
    <property type="match status" value="1"/>
</dbReference>
<dbReference type="GO" id="GO:0009252">
    <property type="term" value="P:peptidoglycan biosynthetic process"/>
    <property type="evidence" value="ECO:0007669"/>
    <property type="project" value="UniProtKB-UniRule"/>
</dbReference>
<keyword evidence="13 15" id="KW-0961">Cell wall biogenesis/degradation</keyword>
<dbReference type="HAMAP" id="MF_00047">
    <property type="entry name" value="Dala_Dala_lig"/>
    <property type="match status" value="1"/>
</dbReference>
<feature type="active site" evidence="16">
    <location>
        <position position="325"/>
    </location>
</feature>
<comment type="function">
    <text evidence="2 15">Cell wall formation.</text>
</comment>
<evidence type="ECO:0000256" key="1">
    <source>
        <dbReference type="ARBA" id="ARBA00001936"/>
    </source>
</evidence>
<dbReference type="InterPro" id="IPR011761">
    <property type="entry name" value="ATP-grasp"/>
</dbReference>
<organism evidence="21 23">
    <name type="scientific">Legionella adelaidensis</name>
    <dbReference type="NCBI Taxonomy" id="45056"/>
    <lineage>
        <taxon>Bacteria</taxon>
        <taxon>Pseudomonadati</taxon>
        <taxon>Pseudomonadota</taxon>
        <taxon>Gammaproteobacteria</taxon>
        <taxon>Legionellales</taxon>
        <taxon>Legionellaceae</taxon>
        <taxon>Legionella</taxon>
    </lineage>
</organism>
<evidence type="ECO:0000313" key="24">
    <source>
        <dbReference type="Proteomes" id="UP000281170"/>
    </source>
</evidence>
<keyword evidence="10 15" id="KW-0133">Cell shape</keyword>
<keyword evidence="7 17" id="KW-0547">Nucleotide-binding</keyword>
<keyword evidence="6 18" id="KW-0479">Metal-binding</keyword>
<feature type="domain" description="ATP-grasp" evidence="20">
    <location>
        <begin position="134"/>
        <end position="347"/>
    </location>
</feature>
<feature type="binding site" evidence="18">
    <location>
        <position position="314"/>
    </location>
    <ligand>
        <name>Mg(2+)</name>
        <dbReference type="ChEBI" id="CHEBI:18420"/>
        <label>1</label>
    </ligand>
</feature>
<dbReference type="InterPro" id="IPR011127">
    <property type="entry name" value="Dala_Dala_lig_N"/>
</dbReference>
<dbReference type="Gene3D" id="3.30.470.20">
    <property type="entry name" value="ATP-grasp fold, B domain"/>
    <property type="match status" value="1"/>
</dbReference>
<keyword evidence="5 15" id="KW-0436">Ligase</keyword>
<evidence type="ECO:0000256" key="11">
    <source>
        <dbReference type="ARBA" id="ARBA00022984"/>
    </source>
</evidence>
<dbReference type="GO" id="GO:0005524">
    <property type="term" value="F:ATP binding"/>
    <property type="evidence" value="ECO:0007669"/>
    <property type="project" value="UniProtKB-UniRule"/>
</dbReference>
<dbReference type="InterPro" id="IPR005905">
    <property type="entry name" value="D_ala_D_ala"/>
</dbReference>
<evidence type="ECO:0000313" key="22">
    <source>
        <dbReference type="EMBL" id="VEH85027.1"/>
    </source>
</evidence>
<evidence type="ECO:0000313" key="21">
    <source>
        <dbReference type="EMBL" id="KTC66429.1"/>
    </source>
</evidence>
<dbReference type="OrthoDB" id="9813261at2"/>
<reference evidence="22 24" key="2">
    <citation type="submission" date="2018-12" db="EMBL/GenBank/DDBJ databases">
        <authorList>
            <consortium name="Pathogen Informatics"/>
        </authorList>
    </citation>
    <scope>NUCLEOTIDE SEQUENCE [LARGE SCALE GENOMIC DNA]</scope>
    <source>
        <strain evidence="22 24">NCTC12735</strain>
        <plasmid evidence="24">9</plasmid>
    </source>
</reference>
<keyword evidence="9 18" id="KW-0460">Magnesium</keyword>
<keyword evidence="23" id="KW-1185">Reference proteome</keyword>
<dbReference type="InterPro" id="IPR016185">
    <property type="entry name" value="PreATP-grasp_dom_sf"/>
</dbReference>
<evidence type="ECO:0000256" key="14">
    <source>
        <dbReference type="ARBA" id="ARBA00047614"/>
    </source>
</evidence>
<gene>
    <name evidence="22" type="primary">ddlA</name>
    <name evidence="15" type="synonym">ddl</name>
    <name evidence="21" type="ORF">Lade_1087</name>
    <name evidence="22" type="ORF">NCTC12735_00648</name>
</gene>
<evidence type="ECO:0000256" key="19">
    <source>
        <dbReference type="PROSITE-ProRule" id="PRU00409"/>
    </source>
</evidence>
<evidence type="ECO:0000256" key="16">
    <source>
        <dbReference type="PIRSR" id="PIRSR039102-1"/>
    </source>
</evidence>
<dbReference type="PANTHER" id="PTHR23132:SF25">
    <property type="entry name" value="D-ALANINE--D-ALANINE LIGASE A"/>
    <property type="match status" value="1"/>
</dbReference>
<dbReference type="Pfam" id="PF01820">
    <property type="entry name" value="Dala_Dala_lig_N"/>
    <property type="match status" value="1"/>
</dbReference>
<protein>
    <recommendedName>
        <fullName evidence="15">D-alanine--D-alanine ligase</fullName>
        <ecNumber evidence="15">6.3.2.4</ecNumber>
    </recommendedName>
    <alternativeName>
        <fullName evidence="15">D-Ala-D-Ala ligase</fullName>
    </alternativeName>
    <alternativeName>
        <fullName evidence="15">D-alanylalanine synthetase</fullName>
    </alternativeName>
</protein>
<dbReference type="KEGG" id="ladl:NCTC12735_00648"/>
<sequence>MPKLINLILLYGGKSGEHEVSLVSAASVLNYLDPNRYNIIPIGIDKEGCYFLNKYEELSTYKDALPVSTAHSIPLESIVKNGRLAVEADVVFPVVHGPLYEDGCLQGILEFANVAYVGCDVVPSAIGMDKDIARRLVSLAGIKSARYYRLSWHETPSDVEKFCQKVAKEFGFPLFVKPCSMGSSVGIHKAKNMADLLNAVVDAKKYDEEILVEEAIQGREIELSVLENPSPALQPKVSLPGEICVNHPDGFYSYTAKYLESEQTDLLVPAKLDDEMVIRLQQASAEIFKQLKCKGMARVDFFVNEENREIYFNEINTIPGFTPISMYPKLWQISGIEYKQLLDNLIDIALIHHHCRQQLVTHYK</sequence>
<dbReference type="InterPro" id="IPR000291">
    <property type="entry name" value="D-Ala_lig_Van_CS"/>
</dbReference>
<dbReference type="Proteomes" id="UP000054859">
    <property type="component" value="Unassembled WGS sequence"/>
</dbReference>
<dbReference type="EMBL" id="LR134418">
    <property type="protein sequence ID" value="VEH85027.1"/>
    <property type="molecule type" value="Genomic_DNA"/>
</dbReference>
<dbReference type="FunFam" id="3.30.470.20:FF:000008">
    <property type="entry name" value="D-alanine--D-alanine ligase"/>
    <property type="match status" value="1"/>
</dbReference>
<keyword evidence="11 15" id="KW-0573">Peptidoglycan synthesis</keyword>
<evidence type="ECO:0000256" key="10">
    <source>
        <dbReference type="ARBA" id="ARBA00022960"/>
    </source>
</evidence>
<evidence type="ECO:0000256" key="15">
    <source>
        <dbReference type="HAMAP-Rule" id="MF_00047"/>
    </source>
</evidence>
<feature type="binding site" evidence="17">
    <location>
        <begin position="313"/>
        <end position="314"/>
    </location>
    <ligand>
        <name>ATP</name>
        <dbReference type="ChEBI" id="CHEBI:30616"/>
    </ligand>
</feature>
<dbReference type="PIRSF" id="PIRSF039102">
    <property type="entry name" value="Ddl/VanB"/>
    <property type="match status" value="1"/>
</dbReference>
<dbReference type="Pfam" id="PF07478">
    <property type="entry name" value="Dala_Dala_lig_C"/>
    <property type="match status" value="1"/>
</dbReference>
<feature type="binding site" evidence="18">
    <location>
        <position position="314"/>
    </location>
    <ligand>
        <name>Mg(2+)</name>
        <dbReference type="ChEBI" id="CHEBI:18420"/>
        <label>2</label>
    </ligand>
</feature>
<feature type="binding site" evidence="17">
    <location>
        <begin position="183"/>
        <end position="184"/>
    </location>
    <ligand>
        <name>ATP</name>
        <dbReference type="ChEBI" id="CHEBI:30616"/>
    </ligand>
</feature>
<dbReference type="PROSITE" id="PS00844">
    <property type="entry name" value="DALA_DALA_LIGASE_2"/>
    <property type="match status" value="1"/>
</dbReference>
<dbReference type="STRING" id="45056.Lade_1087"/>
<dbReference type="Proteomes" id="UP000281170">
    <property type="component" value="Plasmid 9"/>
</dbReference>
<evidence type="ECO:0000256" key="3">
    <source>
        <dbReference type="ARBA" id="ARBA00004752"/>
    </source>
</evidence>
<comment type="pathway">
    <text evidence="3 15">Cell wall biogenesis; peptidoglycan biosynthesis.</text>
</comment>
<evidence type="ECO:0000256" key="17">
    <source>
        <dbReference type="PIRSR" id="PIRSR039102-2"/>
    </source>
</evidence>
<dbReference type="Gene3D" id="3.40.50.20">
    <property type="match status" value="1"/>
</dbReference>
<dbReference type="GO" id="GO:0008716">
    <property type="term" value="F:D-alanine-D-alanine ligase activity"/>
    <property type="evidence" value="ECO:0007669"/>
    <property type="project" value="UniProtKB-UniRule"/>
</dbReference>
<dbReference type="InterPro" id="IPR011095">
    <property type="entry name" value="Dala_Dala_lig_C"/>
</dbReference>
<geneLocation type="plasmid" evidence="22 24">
    <name>9</name>
</geneLocation>
<accession>A0A0W0R5U2</accession>
<feature type="binding site" evidence="17">
    <location>
        <begin position="175"/>
        <end position="177"/>
    </location>
    <ligand>
        <name>ATP</name>
        <dbReference type="ChEBI" id="CHEBI:30616"/>
    </ligand>
</feature>
<dbReference type="SUPFAM" id="SSF52440">
    <property type="entry name" value="PreATP-grasp domain"/>
    <property type="match status" value="1"/>
</dbReference>